<dbReference type="InterPro" id="IPR040495">
    <property type="entry name" value="HU-CCDC81_bac_1"/>
</dbReference>
<dbReference type="PROSITE" id="PS51724">
    <property type="entry name" value="SPOR"/>
    <property type="match status" value="1"/>
</dbReference>
<dbReference type="Proteomes" id="UP000290283">
    <property type="component" value="Unassembled WGS sequence"/>
</dbReference>
<dbReference type="Pfam" id="PF18175">
    <property type="entry name" value="HU-CCDC81_bac_2"/>
    <property type="match status" value="1"/>
</dbReference>
<dbReference type="InterPro" id="IPR041268">
    <property type="entry name" value="HU-CCDC81_bac_2"/>
</dbReference>
<dbReference type="GO" id="GO:0042834">
    <property type="term" value="F:peptidoglycan binding"/>
    <property type="evidence" value="ECO:0007669"/>
    <property type="project" value="InterPro"/>
</dbReference>
<evidence type="ECO:0000313" key="3">
    <source>
        <dbReference type="Proteomes" id="UP000290283"/>
    </source>
</evidence>
<dbReference type="Pfam" id="PF05036">
    <property type="entry name" value="SPOR"/>
    <property type="match status" value="1"/>
</dbReference>
<proteinExistence type="predicted"/>
<dbReference type="InterPro" id="IPR007730">
    <property type="entry name" value="SPOR-like_dom"/>
</dbReference>
<dbReference type="EMBL" id="SBKO01000001">
    <property type="protein sequence ID" value="RXR20900.1"/>
    <property type="molecule type" value="Genomic_DNA"/>
</dbReference>
<keyword evidence="3" id="KW-1185">Reference proteome</keyword>
<gene>
    <name evidence="2" type="ORF">EQG63_02890</name>
</gene>
<sequence length="316" mass="35642">MNIEHYISQLLYRYQCVTVPGFGAFLTETVSASVNETNHNFFPPKKVVSFNSHIKNNDGLLANHIAQAEKLSYDEVVSKMESEVTLWKNKLQNRDFLIFKNIGLLKLNSENNIVFEGYNHTNYLAESFGLASFVSPNVKREVLKTLVTEESEKIAIDTEVITLETRRSNPFVTFVKYAAVITVSLGATAFGYVGYIDQQEQAETLLVQAQVQKEVQSKLQEATFFIANPVNDAVANPELNYDFHIVSGSFRRIKNANKSLQELNQKGFNSSVITREDGLFSVVYGTYTSQAEADAALLKIQTQENKEAWILLLEKK</sequence>
<dbReference type="OrthoDB" id="653949at2"/>
<name>A0A4Q1K5W1_9FLAO</name>
<dbReference type="RefSeq" id="WP_129434218.1">
    <property type="nucleotide sequence ID" value="NZ_SBKO01000001.1"/>
</dbReference>
<dbReference type="Gene3D" id="3.30.70.1070">
    <property type="entry name" value="Sporulation related repeat"/>
    <property type="match status" value="1"/>
</dbReference>
<reference evidence="3" key="1">
    <citation type="submission" date="2019-01" db="EMBL/GenBank/DDBJ databases">
        <title>Cytophagaceae bacterium strain CAR-16.</title>
        <authorList>
            <person name="Chen W.-M."/>
        </authorList>
    </citation>
    <scope>NUCLEOTIDE SEQUENCE [LARGE SCALE GENOMIC DNA]</scope>
    <source>
        <strain evidence="3">LLJ-11</strain>
    </source>
</reference>
<organism evidence="2 3">
    <name type="scientific">Flavobacterium amnicola</name>
    <dbReference type="NCBI Taxonomy" id="2506422"/>
    <lineage>
        <taxon>Bacteria</taxon>
        <taxon>Pseudomonadati</taxon>
        <taxon>Bacteroidota</taxon>
        <taxon>Flavobacteriia</taxon>
        <taxon>Flavobacteriales</taxon>
        <taxon>Flavobacteriaceae</taxon>
        <taxon>Flavobacterium</taxon>
    </lineage>
</organism>
<feature type="domain" description="SPOR" evidence="1">
    <location>
        <begin position="237"/>
        <end position="313"/>
    </location>
</feature>
<dbReference type="AlphaFoldDB" id="A0A4Q1K5W1"/>
<protein>
    <submittedName>
        <fullName evidence="2">SPOR domain-containing protein</fullName>
    </submittedName>
</protein>
<dbReference type="Pfam" id="PF18174">
    <property type="entry name" value="HU-CCDC81_bac_1"/>
    <property type="match status" value="1"/>
</dbReference>
<accession>A0A4Q1K5W1</accession>
<evidence type="ECO:0000313" key="2">
    <source>
        <dbReference type="EMBL" id="RXR20900.1"/>
    </source>
</evidence>
<dbReference type="InterPro" id="IPR036680">
    <property type="entry name" value="SPOR-like_sf"/>
</dbReference>
<dbReference type="SUPFAM" id="SSF110997">
    <property type="entry name" value="Sporulation related repeat"/>
    <property type="match status" value="1"/>
</dbReference>
<evidence type="ECO:0000259" key="1">
    <source>
        <dbReference type="PROSITE" id="PS51724"/>
    </source>
</evidence>
<comment type="caution">
    <text evidence="2">The sequence shown here is derived from an EMBL/GenBank/DDBJ whole genome shotgun (WGS) entry which is preliminary data.</text>
</comment>